<keyword evidence="2" id="KW-0732">Signal</keyword>
<evidence type="ECO:0000313" key="3">
    <source>
        <dbReference type="EMBL" id="PST85166.1"/>
    </source>
</evidence>
<protein>
    <recommendedName>
        <fullName evidence="5">DUF4890 domain-containing protein</fullName>
    </recommendedName>
</protein>
<keyword evidence="4" id="KW-1185">Reference proteome</keyword>
<organism evidence="3 4">
    <name type="scientific">Pedobacter yulinensis</name>
    <dbReference type="NCBI Taxonomy" id="2126353"/>
    <lineage>
        <taxon>Bacteria</taxon>
        <taxon>Pseudomonadati</taxon>
        <taxon>Bacteroidota</taxon>
        <taxon>Sphingobacteriia</taxon>
        <taxon>Sphingobacteriales</taxon>
        <taxon>Sphingobacteriaceae</taxon>
        <taxon>Pedobacter</taxon>
    </lineage>
</organism>
<dbReference type="OrthoDB" id="766226at2"/>
<dbReference type="Proteomes" id="UP000240912">
    <property type="component" value="Unassembled WGS sequence"/>
</dbReference>
<feature type="region of interest" description="Disordered" evidence="1">
    <location>
        <begin position="118"/>
        <end position="145"/>
    </location>
</feature>
<evidence type="ECO:0000256" key="2">
    <source>
        <dbReference type="SAM" id="SignalP"/>
    </source>
</evidence>
<accession>A0A2T3HRY0</accession>
<feature type="chain" id="PRO_5015418370" description="DUF4890 domain-containing protein" evidence="2">
    <location>
        <begin position="21"/>
        <end position="145"/>
    </location>
</feature>
<dbReference type="RefSeq" id="WP_107213645.1">
    <property type="nucleotide sequence ID" value="NZ_KZ686268.1"/>
</dbReference>
<comment type="caution">
    <text evidence="3">The sequence shown here is derived from an EMBL/GenBank/DDBJ whole genome shotgun (WGS) entry which is preliminary data.</text>
</comment>
<reference evidence="3 4" key="1">
    <citation type="submission" date="2018-03" db="EMBL/GenBank/DDBJ databases">
        <authorList>
            <person name="Keele B.F."/>
        </authorList>
    </citation>
    <scope>NUCLEOTIDE SEQUENCE [LARGE SCALE GENOMIC DNA]</scope>
    <source>
        <strain evidence="3 4">YL28-9</strain>
    </source>
</reference>
<name>A0A2T3HRY0_9SPHI</name>
<evidence type="ECO:0008006" key="5">
    <source>
        <dbReference type="Google" id="ProtNLM"/>
    </source>
</evidence>
<evidence type="ECO:0000313" key="4">
    <source>
        <dbReference type="Proteomes" id="UP000240912"/>
    </source>
</evidence>
<gene>
    <name evidence="3" type="ORF">C7T94_03410</name>
</gene>
<sequence length="145" mass="16569">MKKILFLFLLLAAVSGSLSAQQPPKMPTAEEIAKKNMDDLEKKLKLNPTQKTVISTYVLGQARDEQSLMKMQQSGATREMLMDRYYKIQEDAGRNIKAVLKPEQQKLYDLWVLEKRSGPEKKKKKGKKAEEEEESVEGVEALKLQ</sequence>
<dbReference type="AlphaFoldDB" id="A0A2T3HRY0"/>
<proteinExistence type="predicted"/>
<evidence type="ECO:0000256" key="1">
    <source>
        <dbReference type="SAM" id="MobiDB-lite"/>
    </source>
</evidence>
<dbReference type="EMBL" id="PYLS01000001">
    <property type="protein sequence ID" value="PST85166.1"/>
    <property type="molecule type" value="Genomic_DNA"/>
</dbReference>
<feature type="signal peptide" evidence="2">
    <location>
        <begin position="1"/>
        <end position="20"/>
    </location>
</feature>